<feature type="region of interest" description="Disordered" evidence="1">
    <location>
        <begin position="1"/>
        <end position="25"/>
    </location>
</feature>
<organism evidence="3 4">
    <name type="scientific">Streptomyces bugieae</name>
    <dbReference type="NCBI Taxonomy" id="3098223"/>
    <lineage>
        <taxon>Bacteria</taxon>
        <taxon>Bacillati</taxon>
        <taxon>Actinomycetota</taxon>
        <taxon>Actinomycetes</taxon>
        <taxon>Kitasatosporales</taxon>
        <taxon>Streptomycetaceae</taxon>
        <taxon>Streptomyces</taxon>
    </lineage>
</organism>
<comment type="caution">
    <text evidence="3">The sequence shown here is derived from an EMBL/GenBank/DDBJ whole genome shotgun (WGS) entry which is preliminary data.</text>
</comment>
<dbReference type="RefSeq" id="WP_330821568.1">
    <property type="nucleotide sequence ID" value="NZ_JAZBJP010000004.1"/>
</dbReference>
<keyword evidence="4" id="KW-1185">Reference proteome</keyword>
<dbReference type="EMBL" id="JAZBJP010000004">
    <property type="protein sequence ID" value="MEE4420086.1"/>
    <property type="molecule type" value="Genomic_DNA"/>
</dbReference>
<accession>A0ABU7NMJ3</accession>
<keyword evidence="2" id="KW-1133">Transmembrane helix</keyword>
<feature type="transmembrane region" description="Helical" evidence="2">
    <location>
        <begin position="222"/>
        <end position="240"/>
    </location>
</feature>
<feature type="transmembrane region" description="Helical" evidence="2">
    <location>
        <begin position="187"/>
        <end position="210"/>
    </location>
</feature>
<feature type="transmembrane region" description="Helical" evidence="2">
    <location>
        <begin position="42"/>
        <end position="65"/>
    </location>
</feature>
<feature type="transmembrane region" description="Helical" evidence="2">
    <location>
        <begin position="134"/>
        <end position="167"/>
    </location>
</feature>
<evidence type="ECO:0000256" key="2">
    <source>
        <dbReference type="SAM" id="Phobius"/>
    </source>
</evidence>
<evidence type="ECO:0000313" key="3">
    <source>
        <dbReference type="EMBL" id="MEE4420086.1"/>
    </source>
</evidence>
<protein>
    <submittedName>
        <fullName evidence="3">Uncharacterized protein</fullName>
    </submittedName>
</protein>
<feature type="transmembrane region" description="Helical" evidence="2">
    <location>
        <begin position="252"/>
        <end position="271"/>
    </location>
</feature>
<evidence type="ECO:0000313" key="4">
    <source>
        <dbReference type="Proteomes" id="UP001307760"/>
    </source>
</evidence>
<sequence>MPEEAEVPGTAEAAGAGEAGQAGDGPSVVADGGRALTVGVTVLAYTVGVISVLVGALLAVAGLTGQVFSAWKSAGPLSPALVGAAMLGVAPGLFTVGRARVWEEVRTLVLPLAVVLVGLFAVSLLNAGRLQAAAGGAVVLVLFSLGWVAVLGVLAVCALTALVRQYLKPVRPPAARLAPLPGWSKPFLAVLGSAWFGIGTGLLVSPRFWADFVPWAVNRPDAQALGVWAIALGVGVLGALAEDDLTRTRPALLALPGIALALAVVLGVRAAEVDWSSGPALSLVTMVAGLLLAGTIGHRLLARGPAPQA</sequence>
<dbReference type="Proteomes" id="UP001307760">
    <property type="component" value="Unassembled WGS sequence"/>
</dbReference>
<feature type="transmembrane region" description="Helical" evidence="2">
    <location>
        <begin position="77"/>
        <end position="96"/>
    </location>
</feature>
<keyword evidence="2" id="KW-0472">Membrane</keyword>
<proteinExistence type="predicted"/>
<keyword evidence="2" id="KW-0812">Transmembrane</keyword>
<feature type="compositionally biased region" description="Low complexity" evidence="1">
    <location>
        <begin position="7"/>
        <end position="16"/>
    </location>
</feature>
<feature type="transmembrane region" description="Helical" evidence="2">
    <location>
        <begin position="283"/>
        <end position="302"/>
    </location>
</feature>
<gene>
    <name evidence="3" type="ORF">V2J85_12045</name>
</gene>
<name>A0ABU7NMJ3_9ACTN</name>
<reference evidence="3 4" key="1">
    <citation type="submission" date="2023-12" db="EMBL/GenBank/DDBJ databases">
        <title>30 novel species of actinomycetes from the DSMZ collection.</title>
        <authorList>
            <person name="Nouioui I."/>
        </authorList>
    </citation>
    <scope>NUCLEOTIDE SEQUENCE [LARGE SCALE GENOMIC DNA]</scope>
    <source>
        <strain evidence="3 4">DSM 41528</strain>
    </source>
</reference>
<evidence type="ECO:0000256" key="1">
    <source>
        <dbReference type="SAM" id="MobiDB-lite"/>
    </source>
</evidence>
<feature type="transmembrane region" description="Helical" evidence="2">
    <location>
        <begin position="108"/>
        <end position="128"/>
    </location>
</feature>